<gene>
    <name evidence="3" type="ORF">ATY40_BA7500481</name>
</gene>
<dbReference type="FunFam" id="3.30.420.40:FF:000191">
    <property type="entry name" value="Retrograde regulation protein 2"/>
    <property type="match status" value="1"/>
</dbReference>
<dbReference type="InterPro" id="IPR043129">
    <property type="entry name" value="ATPase_NBD"/>
</dbReference>
<dbReference type="Proteomes" id="UP000094565">
    <property type="component" value="Chromosome 1"/>
</dbReference>
<dbReference type="AlphaFoldDB" id="A0A1B2J9D6"/>
<dbReference type="PANTHER" id="PTHR30005:SF0">
    <property type="entry name" value="RETROGRADE REGULATION PROTEIN 2"/>
    <property type="match status" value="1"/>
</dbReference>
<dbReference type="EMBL" id="CP014584">
    <property type="protein sequence ID" value="ANZ74600.1"/>
    <property type="molecule type" value="Genomic_DNA"/>
</dbReference>
<dbReference type="InterPro" id="IPR003695">
    <property type="entry name" value="Ppx_GppA_N"/>
</dbReference>
<feature type="domain" description="RTG2 C-terminal" evidence="2">
    <location>
        <begin position="356"/>
        <end position="566"/>
    </location>
</feature>
<dbReference type="Gene3D" id="3.30.420.150">
    <property type="entry name" value="Exopolyphosphatase. Domain 2"/>
    <property type="match status" value="1"/>
</dbReference>
<evidence type="ECO:0000313" key="3">
    <source>
        <dbReference type="EMBL" id="ANZ74600.1"/>
    </source>
</evidence>
<evidence type="ECO:0000259" key="1">
    <source>
        <dbReference type="Pfam" id="PF02541"/>
    </source>
</evidence>
<dbReference type="InterPro" id="IPR057512">
    <property type="entry name" value="RTG2_C"/>
</dbReference>
<proteinExistence type="predicted"/>
<dbReference type="PANTHER" id="PTHR30005">
    <property type="entry name" value="EXOPOLYPHOSPHATASE"/>
    <property type="match status" value="1"/>
</dbReference>
<keyword evidence="4" id="KW-1185">Reference proteome</keyword>
<accession>A0A1B2J9D6</accession>
<name>A0A1B2J9D6_PICPA</name>
<dbReference type="InterPro" id="IPR050273">
    <property type="entry name" value="GppA/Ppx_hydrolase"/>
</dbReference>
<evidence type="ECO:0000259" key="2">
    <source>
        <dbReference type="Pfam" id="PF23566"/>
    </source>
</evidence>
<sequence>MSTVELQANEAEIVARSLVAIVDIGSNGIRFSVSSTAPHHARIMPCVFKDRLGISLFDAQLDKGSASSINSRKPIPQEAITEICLAMKRFQLICEDFGVSNDNVKIVATEATREAPNSREFRDAIANTTGWEVELLSKEDEGRCGAFGVASSFHRISGIFMDVGGGSTQLSWVSTVNGDVKLAEYPISLPYGAAALTQRLLYEDEREVYEEVRQAYELALEKIKIPTELIEEAEKNGGFNLYTCGGGFRGVGHLLLHEDPNYPIQTIINGYTTGFKKVELLANYLLLKKEVPNFSDGSPKIFRVSERRKQQLPAVGLLMSAAFQVLPKIKTVSFSEGGVREGVLYSRISPAIRSEDPLLTATRPYAPLLSEQYKKLLLGALPEEVPFEITQTIVPALCNIAFVHCSYPKELQPTAALHMATSGIIAGTHGLSHKVRALIGLACCERWGFDLPESEEVFYGKLEKLVIQSDPNDGERLLYWTKYCGKIMFVICGVHPGGNIRPGVIDFNVIPRVEANKTNTAVQVGMSANDVKSSYTVKNRIASLQRKIKKLNKSYKGKDRVVVEVEYRMS</sequence>
<organism evidence="3 4">
    <name type="scientific">Komagataella pastoris</name>
    <name type="common">Yeast</name>
    <name type="synonym">Pichia pastoris</name>
    <dbReference type="NCBI Taxonomy" id="4922"/>
    <lineage>
        <taxon>Eukaryota</taxon>
        <taxon>Fungi</taxon>
        <taxon>Dikarya</taxon>
        <taxon>Ascomycota</taxon>
        <taxon>Saccharomycotina</taxon>
        <taxon>Pichiomycetes</taxon>
        <taxon>Pichiales</taxon>
        <taxon>Pichiaceae</taxon>
        <taxon>Komagataella</taxon>
    </lineage>
</organism>
<evidence type="ECO:0000313" key="4">
    <source>
        <dbReference type="Proteomes" id="UP000094565"/>
    </source>
</evidence>
<feature type="domain" description="Ppx/GppA phosphatase N-terminal" evidence="1">
    <location>
        <begin position="36"/>
        <end position="347"/>
    </location>
</feature>
<dbReference type="OrthoDB" id="2014654at2759"/>
<dbReference type="Pfam" id="PF23566">
    <property type="entry name" value="RTG2_C"/>
    <property type="match status" value="1"/>
</dbReference>
<dbReference type="GO" id="GO:0006357">
    <property type="term" value="P:regulation of transcription by RNA polymerase II"/>
    <property type="evidence" value="ECO:0007669"/>
    <property type="project" value="TreeGrafter"/>
</dbReference>
<reference evidence="3 4" key="1">
    <citation type="submission" date="2016-02" db="EMBL/GenBank/DDBJ databases">
        <title>Comparative genomic and transcriptomic foundation for Pichia pastoris.</title>
        <authorList>
            <person name="Love K.R."/>
            <person name="Shah K.A."/>
            <person name="Whittaker C.A."/>
            <person name="Wu J."/>
            <person name="Bartlett M.C."/>
            <person name="Ma D."/>
            <person name="Leeson R.L."/>
            <person name="Priest M."/>
            <person name="Young S.K."/>
            <person name="Love J.C."/>
        </authorList>
    </citation>
    <scope>NUCLEOTIDE SEQUENCE [LARGE SCALE GENOMIC DNA]</scope>
    <source>
        <strain evidence="3 4">ATCC 28485</strain>
    </source>
</reference>
<dbReference type="SUPFAM" id="SSF53067">
    <property type="entry name" value="Actin-like ATPase domain"/>
    <property type="match status" value="2"/>
</dbReference>
<dbReference type="Pfam" id="PF02541">
    <property type="entry name" value="Ppx-GppA"/>
    <property type="match status" value="1"/>
</dbReference>
<protein>
    <submittedName>
        <fullName evidence="3">BA75_00481T0</fullName>
    </submittedName>
</protein>
<dbReference type="Gene3D" id="3.30.420.40">
    <property type="match status" value="1"/>
</dbReference>